<evidence type="ECO:0000313" key="1">
    <source>
        <dbReference type="EMBL" id="ARI75345.1"/>
    </source>
</evidence>
<gene>
    <name evidence="1" type="ORF">HM131_00085</name>
    <name evidence="2" type="ORF">HM131_20535</name>
</gene>
<evidence type="ECO:0000313" key="3">
    <source>
        <dbReference type="Proteomes" id="UP000192527"/>
    </source>
</evidence>
<dbReference type="EMBL" id="CP020772">
    <property type="protein sequence ID" value="ARI79068.1"/>
    <property type="molecule type" value="Genomic_DNA"/>
</dbReference>
<proteinExistence type="predicted"/>
<name>A0A1W6A0I3_9BACI</name>
<dbReference type="EMBL" id="CP020772">
    <property type="protein sequence ID" value="ARI75345.1"/>
    <property type="molecule type" value="Genomic_DNA"/>
</dbReference>
<evidence type="ECO:0000313" key="2">
    <source>
        <dbReference type="EMBL" id="ARI79068.1"/>
    </source>
</evidence>
<dbReference type="RefSeq" id="WP_085026812.1">
    <property type="nucleotide sequence ID" value="NZ_CP020772.1"/>
</dbReference>
<keyword evidence="3" id="KW-1185">Reference proteome</keyword>
<dbReference type="KEGG" id="hmn:HM131_20535"/>
<accession>A0A1W6A0I3</accession>
<dbReference type="AlphaFoldDB" id="A0A1W6A0I3"/>
<dbReference type="STRING" id="402384.HM131_00085"/>
<sequence length="87" mass="10362">MEIIGQIISGSYNEMQEEFTLNQVKHLQTTSVLNENQVNQLYEYLEKHKDEVDGQVLSLYDQLLVRLSQEDIHKFLADLERLRDMYE</sequence>
<protein>
    <recommendedName>
        <fullName evidence="4">IDEAL domain-containing protein</fullName>
    </recommendedName>
</protein>
<dbReference type="OrthoDB" id="2680434at2"/>
<reference evidence="2 3" key="1">
    <citation type="submission" date="2017-04" db="EMBL/GenBank/DDBJ databases">
        <title>The whole genome sequencing and assembly of Halobacillus mangrovi strain.</title>
        <authorList>
            <person name="Lee S.-J."/>
            <person name="Park M.-K."/>
            <person name="Kim J.-Y."/>
            <person name="Lee Y.-J."/>
            <person name="Yi H."/>
            <person name="Bahn Y.-S."/>
            <person name="Kim J.F."/>
            <person name="Lee D.-W."/>
        </authorList>
    </citation>
    <scope>NUCLEOTIDE SEQUENCE [LARGE SCALE GENOMIC DNA]</scope>
    <source>
        <strain evidence="2 3">KTB 131</strain>
    </source>
</reference>
<organism evidence="2 3">
    <name type="scientific">Halobacillus mangrovi</name>
    <dbReference type="NCBI Taxonomy" id="402384"/>
    <lineage>
        <taxon>Bacteria</taxon>
        <taxon>Bacillati</taxon>
        <taxon>Bacillota</taxon>
        <taxon>Bacilli</taxon>
        <taxon>Bacillales</taxon>
        <taxon>Bacillaceae</taxon>
        <taxon>Halobacillus</taxon>
    </lineage>
</organism>
<dbReference type="Proteomes" id="UP000192527">
    <property type="component" value="Chromosome"/>
</dbReference>
<evidence type="ECO:0008006" key="4">
    <source>
        <dbReference type="Google" id="ProtNLM"/>
    </source>
</evidence>
<dbReference type="KEGG" id="hmn:HM131_00085"/>